<keyword evidence="2" id="KW-1133">Transmembrane helix</keyword>
<keyword evidence="4" id="KW-1185">Reference proteome</keyword>
<dbReference type="Gene3D" id="1.20.1070.10">
    <property type="entry name" value="Rhodopsin 7-helix transmembrane proteins"/>
    <property type="match status" value="1"/>
</dbReference>
<keyword evidence="2" id="KW-0812">Transmembrane</keyword>
<proteinExistence type="predicted"/>
<name>A0A3P7QX04_DIBLA</name>
<dbReference type="AlphaFoldDB" id="A0A3P7QX04"/>
<evidence type="ECO:0000313" key="3">
    <source>
        <dbReference type="EMBL" id="VDN36412.1"/>
    </source>
</evidence>
<reference evidence="3 4" key="1">
    <citation type="submission" date="2018-11" db="EMBL/GenBank/DDBJ databases">
        <authorList>
            <consortium name="Pathogen Informatics"/>
        </authorList>
    </citation>
    <scope>NUCLEOTIDE SEQUENCE [LARGE SCALE GENOMIC DNA]</scope>
</reference>
<sequence>MRDAEYDKRCLDDADWPSTLDIASIVLDLLSFIFNLTATVILARLRAKKMEDLALLRVLSASCLAVAFSILIGDGRLHGIKSGNPVLERIICLFLSTQFFFWFTYALAHQAAFSSALNRALVMLKPEQQLNLRVITPKQSLTANLVVVFGISFLFMSPQFLLTRIGEDCAYDPLPTEIPLLSLVYAHNYLWVAILGIFTQLSMVYISISMILHAHSTEREGLVDELDGLYFPHACEPPYSSESPSGTSRSFERLEEVPDSGRCGMRWLSINSRQAFIFISFNCRKIRDPDMLSRSSSPKGRAEEEGAGSGPNYI</sequence>
<evidence type="ECO:0000256" key="2">
    <source>
        <dbReference type="SAM" id="Phobius"/>
    </source>
</evidence>
<protein>
    <recommendedName>
        <fullName evidence="5">G-protein coupled receptors family 1 profile domain-containing protein</fullName>
    </recommendedName>
</protein>
<feature type="region of interest" description="Disordered" evidence="1">
    <location>
        <begin position="290"/>
        <end position="314"/>
    </location>
</feature>
<feature type="transmembrane region" description="Helical" evidence="2">
    <location>
        <begin position="189"/>
        <end position="212"/>
    </location>
</feature>
<keyword evidence="2" id="KW-0472">Membrane</keyword>
<dbReference type="Proteomes" id="UP000281553">
    <property type="component" value="Unassembled WGS sequence"/>
</dbReference>
<evidence type="ECO:0008006" key="5">
    <source>
        <dbReference type="Google" id="ProtNLM"/>
    </source>
</evidence>
<feature type="transmembrane region" description="Helical" evidence="2">
    <location>
        <begin position="141"/>
        <end position="162"/>
    </location>
</feature>
<feature type="transmembrane region" description="Helical" evidence="2">
    <location>
        <begin position="22"/>
        <end position="42"/>
    </location>
</feature>
<feature type="transmembrane region" description="Helical" evidence="2">
    <location>
        <begin position="54"/>
        <end position="72"/>
    </location>
</feature>
<dbReference type="EMBL" id="UYRU01088858">
    <property type="protein sequence ID" value="VDN36412.1"/>
    <property type="molecule type" value="Genomic_DNA"/>
</dbReference>
<gene>
    <name evidence="3" type="ORF">DILT_LOCUS17024</name>
</gene>
<organism evidence="3 4">
    <name type="scientific">Dibothriocephalus latus</name>
    <name type="common">Fish tapeworm</name>
    <name type="synonym">Diphyllobothrium latum</name>
    <dbReference type="NCBI Taxonomy" id="60516"/>
    <lineage>
        <taxon>Eukaryota</taxon>
        <taxon>Metazoa</taxon>
        <taxon>Spiralia</taxon>
        <taxon>Lophotrochozoa</taxon>
        <taxon>Platyhelminthes</taxon>
        <taxon>Cestoda</taxon>
        <taxon>Eucestoda</taxon>
        <taxon>Diphyllobothriidea</taxon>
        <taxon>Diphyllobothriidae</taxon>
        <taxon>Dibothriocephalus</taxon>
    </lineage>
</organism>
<accession>A0A3P7QX04</accession>
<evidence type="ECO:0000256" key="1">
    <source>
        <dbReference type="SAM" id="MobiDB-lite"/>
    </source>
</evidence>
<evidence type="ECO:0000313" key="4">
    <source>
        <dbReference type="Proteomes" id="UP000281553"/>
    </source>
</evidence>